<dbReference type="Proteomes" id="UP000799324">
    <property type="component" value="Unassembled WGS sequence"/>
</dbReference>
<protein>
    <submittedName>
        <fullName evidence="2">Uncharacterized protein</fullName>
    </submittedName>
</protein>
<keyword evidence="3" id="KW-1185">Reference proteome</keyword>
<name>A0A6A6SLN1_9PLEO</name>
<proteinExistence type="predicted"/>
<accession>A0A6A6SLN1</accession>
<dbReference type="AlphaFoldDB" id="A0A6A6SLN1"/>
<feature type="region of interest" description="Disordered" evidence="1">
    <location>
        <begin position="160"/>
        <end position="187"/>
    </location>
</feature>
<feature type="region of interest" description="Disordered" evidence="1">
    <location>
        <begin position="342"/>
        <end position="364"/>
    </location>
</feature>
<organism evidence="2 3">
    <name type="scientific">Lophiostoma macrostomum CBS 122681</name>
    <dbReference type="NCBI Taxonomy" id="1314788"/>
    <lineage>
        <taxon>Eukaryota</taxon>
        <taxon>Fungi</taxon>
        <taxon>Dikarya</taxon>
        <taxon>Ascomycota</taxon>
        <taxon>Pezizomycotina</taxon>
        <taxon>Dothideomycetes</taxon>
        <taxon>Pleosporomycetidae</taxon>
        <taxon>Pleosporales</taxon>
        <taxon>Lophiostomataceae</taxon>
        <taxon>Lophiostoma</taxon>
    </lineage>
</organism>
<evidence type="ECO:0000256" key="1">
    <source>
        <dbReference type="SAM" id="MobiDB-lite"/>
    </source>
</evidence>
<dbReference type="EMBL" id="MU004576">
    <property type="protein sequence ID" value="KAF2647867.1"/>
    <property type="molecule type" value="Genomic_DNA"/>
</dbReference>
<evidence type="ECO:0000313" key="3">
    <source>
        <dbReference type="Proteomes" id="UP000799324"/>
    </source>
</evidence>
<gene>
    <name evidence="2" type="ORF">K491DRAFT_723068</name>
</gene>
<evidence type="ECO:0000313" key="2">
    <source>
        <dbReference type="EMBL" id="KAF2647867.1"/>
    </source>
</evidence>
<sequence>MGSAKSAPQHENVKSTYSTSVAQLLLDAIREHGLPGLTKEMTKLTRHDVDMAIGTLWQDGFSLSARIEVLSELISGADPKGRTYEQLKPLDDENDGDNEYDNDDLDDLLARLWAEDLSLETRRDVVGSLVCSYHFESATNPEIISKRRTKISAHRRMIADRISSMTPRSEGKLRDQSPPGGSDQDPELQSTLLSFYQQDMVEYTTLPTEASSLDEDTLTLLKLTQNKAKTEKQEFLAKISPRQLDVIARNLWTGGISDAVRNYIVARPAQFAHAKSADNKKLSKDDVKSEEHENLTNDAFGRTWSQDVSRAHRVYILQLLAMCYIKAETENPDEFKRRIEKRATDQMNPAEEQVEETSGDLGPFEAISLNERDLELDEEDYVEMFGTDTESAPMGFLR</sequence>
<reference evidence="2" key="1">
    <citation type="journal article" date="2020" name="Stud. Mycol.">
        <title>101 Dothideomycetes genomes: a test case for predicting lifestyles and emergence of pathogens.</title>
        <authorList>
            <person name="Haridas S."/>
            <person name="Albert R."/>
            <person name="Binder M."/>
            <person name="Bloem J."/>
            <person name="Labutti K."/>
            <person name="Salamov A."/>
            <person name="Andreopoulos B."/>
            <person name="Baker S."/>
            <person name="Barry K."/>
            <person name="Bills G."/>
            <person name="Bluhm B."/>
            <person name="Cannon C."/>
            <person name="Castanera R."/>
            <person name="Culley D."/>
            <person name="Daum C."/>
            <person name="Ezra D."/>
            <person name="Gonzalez J."/>
            <person name="Henrissat B."/>
            <person name="Kuo A."/>
            <person name="Liang C."/>
            <person name="Lipzen A."/>
            <person name="Lutzoni F."/>
            <person name="Magnuson J."/>
            <person name="Mondo S."/>
            <person name="Nolan M."/>
            <person name="Ohm R."/>
            <person name="Pangilinan J."/>
            <person name="Park H.-J."/>
            <person name="Ramirez L."/>
            <person name="Alfaro M."/>
            <person name="Sun H."/>
            <person name="Tritt A."/>
            <person name="Yoshinaga Y."/>
            <person name="Zwiers L.-H."/>
            <person name="Turgeon B."/>
            <person name="Goodwin S."/>
            <person name="Spatafora J."/>
            <person name="Crous P."/>
            <person name="Grigoriev I."/>
        </authorList>
    </citation>
    <scope>NUCLEOTIDE SEQUENCE</scope>
    <source>
        <strain evidence="2">CBS 122681</strain>
    </source>
</reference>